<sequence length="454" mass="49911">MTESALIEGPHLEFKRKWVDGAKRSAVAFANTDGGTIYIGVEDNGDVTGVDNIDETMRRATQAISDGIRPDVMNFVSAENENIHNVPVVAVHIQRGAHRPYYLADKGIRPAGVYIRSGAASIPASESAIIDMIKQTAGDSFEDAVSLNQELTFTAAQTAFADAGLPFTPQSQRTLGLTNADDVYTNLAWLLSDQCTASIKAAVFADEVKEVFLNRQEFTGSLLTQFGQVSEFISRHNAVHSYTDATMRRVDNYEYSPLVLREAMLNLIVHRDYGLSGPALISIFSNHMEFMNLGGLLGNFTRADMMNGISSQRNPKLANVFYRLKLVEAYGTGIRRIMGDYQDEAVQPTFDISDHAFRLILPKHQRENVGLAQTSSTQELPQGIASTQTADLPTRQQQILDYAKEHGSITRKQAQSVTGASQSTAIKTINDLVSKKLLTRTGSGPHTSYRPCRQ</sequence>
<dbReference type="InterPro" id="IPR036388">
    <property type="entry name" value="WH-like_DNA-bd_sf"/>
</dbReference>
<evidence type="ECO:0000256" key="1">
    <source>
        <dbReference type="SAM" id="MobiDB-lite"/>
    </source>
</evidence>
<dbReference type="PANTHER" id="PTHR30595">
    <property type="entry name" value="GLPR-RELATED TRANSCRIPTIONAL REPRESSOR"/>
    <property type="match status" value="1"/>
</dbReference>
<reference evidence="3 4" key="1">
    <citation type="journal article" date="2021" name="Environ. Microbiol.">
        <title>Genetic insights into the dark matter of the mammalian gut microbiota through targeted genome reconstruction.</title>
        <authorList>
            <person name="Lugli G.A."/>
            <person name="Alessandri G."/>
            <person name="Milani C."/>
            <person name="Viappiani A."/>
            <person name="Fontana F."/>
            <person name="Tarracchini C."/>
            <person name="Mancabelli L."/>
            <person name="Argentini C."/>
            <person name="Ruiz L."/>
            <person name="Margolles A."/>
            <person name="van Sinderen D."/>
            <person name="Turroni F."/>
            <person name="Ventura M."/>
        </authorList>
    </citation>
    <scope>NUCLEOTIDE SEQUENCE [LARGE SCALE GENOMIC DNA]</scope>
    <source>
        <strain evidence="3 4">LC6</strain>
    </source>
</reference>
<evidence type="ECO:0000313" key="4">
    <source>
        <dbReference type="Proteomes" id="UP000711736"/>
    </source>
</evidence>
<feature type="region of interest" description="Disordered" evidence="1">
    <location>
        <begin position="370"/>
        <end position="391"/>
    </location>
</feature>
<dbReference type="Gene3D" id="3.30.565.60">
    <property type="match status" value="1"/>
</dbReference>
<dbReference type="InterPro" id="IPR036390">
    <property type="entry name" value="WH_DNA-bd_sf"/>
</dbReference>
<dbReference type="Pfam" id="PF04326">
    <property type="entry name" value="SLFN_AlbA_2"/>
    <property type="match status" value="1"/>
</dbReference>
<dbReference type="InterPro" id="IPR038475">
    <property type="entry name" value="RecG_C_sf"/>
</dbReference>
<evidence type="ECO:0000259" key="2">
    <source>
        <dbReference type="Pfam" id="PF04326"/>
    </source>
</evidence>
<dbReference type="EMBL" id="JAFEJU010000007">
    <property type="protein sequence ID" value="MBT1175660.1"/>
    <property type="molecule type" value="Genomic_DNA"/>
</dbReference>
<dbReference type="Gene3D" id="1.10.10.10">
    <property type="entry name" value="Winged helix-like DNA-binding domain superfamily/Winged helix DNA-binding domain"/>
    <property type="match status" value="1"/>
</dbReference>
<dbReference type="Pfam" id="PF13749">
    <property type="entry name" value="HATPase_c_4"/>
    <property type="match status" value="1"/>
</dbReference>
<feature type="compositionally biased region" description="Polar residues" evidence="1">
    <location>
        <begin position="371"/>
        <end position="391"/>
    </location>
</feature>
<dbReference type="RefSeq" id="WP_214376855.1">
    <property type="nucleotide sequence ID" value="NZ_JAFEJU010000007.1"/>
</dbReference>
<proteinExistence type="predicted"/>
<gene>
    <name evidence="3" type="ORF">JS530_09150</name>
</gene>
<evidence type="ECO:0000313" key="3">
    <source>
        <dbReference type="EMBL" id="MBT1175660.1"/>
    </source>
</evidence>
<protein>
    <submittedName>
        <fullName evidence="3">DNA binding domain-containing protein</fullName>
    </submittedName>
</protein>
<dbReference type="Gene3D" id="3.30.950.30">
    <property type="entry name" value="Schlafen, AAA domain"/>
    <property type="match status" value="1"/>
</dbReference>
<dbReference type="Proteomes" id="UP000711736">
    <property type="component" value="Unassembled WGS sequence"/>
</dbReference>
<dbReference type="SUPFAM" id="SSF46785">
    <property type="entry name" value="Winged helix' DNA-binding domain"/>
    <property type="match status" value="1"/>
</dbReference>
<accession>A0ABS5UX64</accession>
<comment type="caution">
    <text evidence="3">The sequence shown here is derived from an EMBL/GenBank/DDBJ whole genome shotgun (WGS) entry which is preliminary data.</text>
</comment>
<dbReference type="PANTHER" id="PTHR30595:SF6">
    <property type="entry name" value="SCHLAFEN ALBA-2 DOMAIN-CONTAINING PROTEIN"/>
    <property type="match status" value="1"/>
</dbReference>
<organism evidence="3 4">
    <name type="scientific">Bifidobacterium colobi</name>
    <dbReference type="NCBI Taxonomy" id="2809026"/>
    <lineage>
        <taxon>Bacteria</taxon>
        <taxon>Bacillati</taxon>
        <taxon>Actinomycetota</taxon>
        <taxon>Actinomycetes</taxon>
        <taxon>Bifidobacteriales</taxon>
        <taxon>Bifidobacteriaceae</taxon>
        <taxon>Bifidobacterium</taxon>
    </lineage>
</organism>
<feature type="domain" description="Schlafen AlbA-2" evidence="2">
    <location>
        <begin position="8"/>
        <end position="124"/>
    </location>
</feature>
<name>A0ABS5UX64_9BIFI</name>
<dbReference type="InterPro" id="IPR007421">
    <property type="entry name" value="Schlafen_AlbA_2_dom"/>
</dbReference>
<dbReference type="InterPro" id="IPR038461">
    <property type="entry name" value="Schlafen_AlbA_2_dom_sf"/>
</dbReference>
<keyword evidence="4" id="KW-1185">Reference proteome</keyword>